<dbReference type="InterPro" id="IPR041282">
    <property type="entry name" value="FYVE_2"/>
</dbReference>
<dbReference type="GO" id="GO:0070382">
    <property type="term" value="C:exocytic vesicle"/>
    <property type="evidence" value="ECO:0007669"/>
    <property type="project" value="TreeGrafter"/>
</dbReference>
<evidence type="ECO:0000313" key="17">
    <source>
        <dbReference type="EMBL" id="KAI7801854.1"/>
    </source>
</evidence>
<dbReference type="Pfam" id="PF00168">
    <property type="entry name" value="C2"/>
    <property type="match status" value="2"/>
</dbReference>
<dbReference type="CDD" id="cd04020">
    <property type="entry name" value="C2B_SLP_1-2-3-4"/>
    <property type="match status" value="1"/>
</dbReference>
<keyword evidence="8" id="KW-0968">Cytoplasmic vesicle</keyword>
<keyword evidence="18" id="KW-1185">Reference proteome</keyword>
<dbReference type="PROSITE" id="PS50916">
    <property type="entry name" value="RABBD"/>
    <property type="match status" value="1"/>
</dbReference>
<evidence type="ECO:0000256" key="4">
    <source>
        <dbReference type="ARBA" id="ARBA00022737"/>
    </source>
</evidence>
<evidence type="ECO:0000259" key="16">
    <source>
        <dbReference type="PROSITE" id="PS50916"/>
    </source>
</evidence>
<evidence type="ECO:0000256" key="12">
    <source>
        <dbReference type="ARBA" id="ARBA00075520"/>
    </source>
</evidence>
<evidence type="ECO:0000256" key="14">
    <source>
        <dbReference type="SAM" id="MobiDB-lite"/>
    </source>
</evidence>
<evidence type="ECO:0000256" key="11">
    <source>
        <dbReference type="ARBA" id="ARBA00072166"/>
    </source>
</evidence>
<dbReference type="CDD" id="cd15764">
    <property type="entry name" value="FYVE_Slp4"/>
    <property type="match status" value="1"/>
</dbReference>
<dbReference type="GO" id="GO:0031267">
    <property type="term" value="F:small GTPase binding"/>
    <property type="evidence" value="ECO:0007669"/>
    <property type="project" value="InterPro"/>
</dbReference>
<feature type="domain" description="C2" evidence="15">
    <location>
        <begin position="385"/>
        <end position="504"/>
    </location>
</feature>
<dbReference type="InterPro" id="IPR011011">
    <property type="entry name" value="Znf_FYVE_PHD"/>
</dbReference>
<evidence type="ECO:0000256" key="7">
    <source>
        <dbReference type="ARBA" id="ARBA00023136"/>
    </source>
</evidence>
<keyword evidence="7" id="KW-0472">Membrane</keyword>
<dbReference type="GO" id="GO:0042043">
    <property type="term" value="F:neurexin family protein binding"/>
    <property type="evidence" value="ECO:0007669"/>
    <property type="project" value="TreeGrafter"/>
</dbReference>
<evidence type="ECO:0000256" key="13">
    <source>
        <dbReference type="ARBA" id="ARBA00082389"/>
    </source>
</evidence>
<dbReference type="GO" id="GO:0005886">
    <property type="term" value="C:plasma membrane"/>
    <property type="evidence" value="ECO:0007669"/>
    <property type="project" value="TreeGrafter"/>
</dbReference>
<evidence type="ECO:0000256" key="10">
    <source>
        <dbReference type="ARBA" id="ARBA00063761"/>
    </source>
</evidence>
<dbReference type="Gene3D" id="3.30.40.10">
    <property type="entry name" value="Zinc/RING finger domain, C3HC4 (zinc finger)"/>
    <property type="match status" value="1"/>
</dbReference>
<dbReference type="SUPFAM" id="SSF49562">
    <property type="entry name" value="C2 domain (Calcium/lipid-binding domain, CaLB)"/>
    <property type="match status" value="2"/>
</dbReference>
<evidence type="ECO:0000313" key="18">
    <source>
        <dbReference type="Proteomes" id="UP001059041"/>
    </source>
</evidence>
<evidence type="ECO:0000256" key="9">
    <source>
        <dbReference type="ARBA" id="ARBA00053613"/>
    </source>
</evidence>
<dbReference type="SUPFAM" id="SSF57903">
    <property type="entry name" value="FYVE/PHD zinc finger"/>
    <property type="match status" value="1"/>
</dbReference>
<keyword evidence="6" id="KW-0862">Zinc</keyword>
<organism evidence="17 18">
    <name type="scientific">Triplophysa rosa</name>
    <name type="common">Cave loach</name>
    <dbReference type="NCBI Taxonomy" id="992332"/>
    <lineage>
        <taxon>Eukaryota</taxon>
        <taxon>Metazoa</taxon>
        <taxon>Chordata</taxon>
        <taxon>Craniata</taxon>
        <taxon>Vertebrata</taxon>
        <taxon>Euteleostomi</taxon>
        <taxon>Actinopterygii</taxon>
        <taxon>Neopterygii</taxon>
        <taxon>Teleostei</taxon>
        <taxon>Ostariophysi</taxon>
        <taxon>Cypriniformes</taxon>
        <taxon>Nemacheilidae</taxon>
        <taxon>Triplophysa</taxon>
    </lineage>
</organism>
<dbReference type="PANTHER" id="PTHR45716:SF4">
    <property type="entry name" value="SYNAPTOTAGMIN-LIKE PROTEIN 4"/>
    <property type="match status" value="1"/>
</dbReference>
<comment type="caution">
    <text evidence="17">The sequence shown here is derived from an EMBL/GenBank/DDBJ whole genome shotgun (WGS) entry which is preliminary data.</text>
</comment>
<dbReference type="PANTHER" id="PTHR45716">
    <property type="entry name" value="BITESIZE, ISOFORM I"/>
    <property type="match status" value="1"/>
</dbReference>
<dbReference type="OrthoDB" id="195679at2759"/>
<gene>
    <name evidence="17" type="ORF">IRJ41_017748</name>
</gene>
<feature type="region of interest" description="Disordered" evidence="14">
    <location>
        <begin position="310"/>
        <end position="340"/>
    </location>
</feature>
<evidence type="ECO:0000256" key="2">
    <source>
        <dbReference type="ARBA" id="ARBA00022553"/>
    </source>
</evidence>
<evidence type="ECO:0000256" key="1">
    <source>
        <dbReference type="ARBA" id="ARBA00004268"/>
    </source>
</evidence>
<dbReference type="InterPro" id="IPR013083">
    <property type="entry name" value="Znf_RING/FYVE/PHD"/>
</dbReference>
<evidence type="ECO:0000256" key="6">
    <source>
        <dbReference type="ARBA" id="ARBA00022833"/>
    </source>
</evidence>
<dbReference type="GO" id="GO:0008270">
    <property type="term" value="F:zinc ion binding"/>
    <property type="evidence" value="ECO:0007669"/>
    <property type="project" value="UniProtKB-KW"/>
</dbReference>
<dbReference type="PRINTS" id="PR00399">
    <property type="entry name" value="SYNAPTOTAGMN"/>
</dbReference>
<dbReference type="PROSITE" id="PS50004">
    <property type="entry name" value="C2"/>
    <property type="match status" value="2"/>
</dbReference>
<comment type="subcellular location">
    <subcellularLocation>
        <location evidence="1">Cytoplasmic vesicle</location>
        <location evidence="1">Secretory vesicle membrane</location>
        <topology evidence="1">Peripheral membrane protein</topology>
    </subcellularLocation>
</comment>
<dbReference type="GO" id="GO:0030658">
    <property type="term" value="C:transport vesicle membrane"/>
    <property type="evidence" value="ECO:0007669"/>
    <property type="project" value="UniProtKB-SubCell"/>
</dbReference>
<protein>
    <recommendedName>
        <fullName evidence="11">Synaptotagmin-like protein 4</fullName>
    </recommendedName>
    <alternativeName>
        <fullName evidence="12">Exophilin-2</fullName>
    </alternativeName>
    <alternativeName>
        <fullName evidence="13">Granuphilin</fullName>
    </alternativeName>
</protein>
<proteinExistence type="predicted"/>
<feature type="compositionally biased region" description="Polar residues" evidence="14">
    <location>
        <begin position="213"/>
        <end position="229"/>
    </location>
</feature>
<dbReference type="InterPro" id="IPR044134">
    <property type="entry name" value="FYVE_Slp4"/>
</dbReference>
<dbReference type="GO" id="GO:0006886">
    <property type="term" value="P:intracellular protein transport"/>
    <property type="evidence" value="ECO:0007669"/>
    <property type="project" value="InterPro"/>
</dbReference>
<feature type="domain" description="RabBD" evidence="16">
    <location>
        <begin position="6"/>
        <end position="124"/>
    </location>
</feature>
<dbReference type="InterPro" id="IPR001565">
    <property type="entry name" value="Synaptotagmin"/>
</dbReference>
<name>A0A9W7TS17_TRIRA</name>
<dbReference type="Pfam" id="PF02318">
    <property type="entry name" value="FYVE_2"/>
    <property type="match status" value="1"/>
</dbReference>
<dbReference type="InterPro" id="IPR043567">
    <property type="entry name" value="SYTL1-5_C2B"/>
</dbReference>
<keyword evidence="4" id="KW-0677">Repeat</keyword>
<evidence type="ECO:0000256" key="8">
    <source>
        <dbReference type="ARBA" id="ARBA00023329"/>
    </source>
</evidence>
<evidence type="ECO:0000256" key="3">
    <source>
        <dbReference type="ARBA" id="ARBA00022723"/>
    </source>
</evidence>
<dbReference type="InterPro" id="IPR000008">
    <property type="entry name" value="C2_dom"/>
</dbReference>
<dbReference type="Proteomes" id="UP001059041">
    <property type="component" value="Linkage Group LG13"/>
</dbReference>
<reference evidence="17" key="1">
    <citation type="submission" date="2021-02" db="EMBL/GenBank/DDBJ databases">
        <title>Comparative genomics reveals that relaxation of natural selection precedes convergent phenotypic evolution of cavefish.</title>
        <authorList>
            <person name="Peng Z."/>
        </authorList>
    </citation>
    <scope>NUCLEOTIDE SEQUENCE</scope>
    <source>
        <tissue evidence="17">Muscle</tissue>
    </source>
</reference>
<accession>A0A9W7TS17</accession>
<sequence length="698" mass="77787">MVQNMEINVSTLTDSEQDLILDVLRRDEELRRLEELRVKRLKAEFLGIRRKGAKRSSGKYSEHSCGRCQESMSLLSRNSSQCRACKHYVCKKCQSVRPNGSWVCTVCSKEIDLKMSTGDWFFDERVNRFSAAPGHDLVRVSLRKRPGSNKRETAGELLLSNSDLNSCQPVPVPKPRLKDVALSIKSSPLEPNDGLDVQEQQRSETESAEIASLGSNHTETESSHNTPQMQRKEEVTAKISPAGSTVSSLAAPVNTDIPATPTPTNERASLIHHINACPDSLQDVDGLFKKSVRRVHKLSEIKPASTLDLREDGTNTTASSMGDRSKSVPGLNADDEEEEEDIDNLVNIHRLKCSDGHGSLRSSTMTLGSTMTVYSEAGDYDSVDVSGDISFSFCYNDSSQSLSILVHECRGLAYADAAKKKCNPYVKSYLLPDKGKKKTSIKHNTINPSFKETLKYSITRTQLLTRRLQLSVWHYDRFGHNVFLGEVEVPMDNHDIESGHEECMALRGKASTAASPFDQYRGELAVSLKYITANTAHAESPKRKSKKSKAEEDSELHVLIKEAKNLSAMKSGRTCDSFVKGYLLPSKNKNHSKRKTQIVKKTLNPHYDHTFVFKDLSLEQLKDMCLELTVWDREALSSNDFLGGVRLSLGAVTVMQGKSEWVADSTGEEISLWQKVMQYPDSWAEGTLPLRSSMGRGK</sequence>
<dbReference type="Gene3D" id="2.60.40.150">
    <property type="entry name" value="C2 domain"/>
    <property type="match status" value="2"/>
</dbReference>
<evidence type="ECO:0000256" key="5">
    <source>
        <dbReference type="ARBA" id="ARBA00022771"/>
    </source>
</evidence>
<dbReference type="GO" id="GO:0006887">
    <property type="term" value="P:exocytosis"/>
    <property type="evidence" value="ECO:0007669"/>
    <property type="project" value="TreeGrafter"/>
</dbReference>
<feature type="region of interest" description="Disordered" evidence="14">
    <location>
        <begin position="185"/>
        <end position="265"/>
    </location>
</feature>
<dbReference type="EMBL" id="JAFHDT010000013">
    <property type="protein sequence ID" value="KAI7801854.1"/>
    <property type="molecule type" value="Genomic_DNA"/>
</dbReference>
<dbReference type="InterPro" id="IPR010911">
    <property type="entry name" value="Rab_BD"/>
</dbReference>
<keyword evidence="5" id="KW-0863">Zinc-finger</keyword>
<dbReference type="InterPro" id="IPR035892">
    <property type="entry name" value="C2_domain_sf"/>
</dbReference>
<feature type="domain" description="C2" evidence="15">
    <location>
        <begin position="537"/>
        <end position="662"/>
    </location>
</feature>
<dbReference type="AlphaFoldDB" id="A0A9W7TS17"/>
<keyword evidence="3" id="KW-0479">Metal-binding</keyword>
<evidence type="ECO:0000259" key="15">
    <source>
        <dbReference type="PROSITE" id="PS50004"/>
    </source>
</evidence>
<dbReference type="FunFam" id="3.30.40.10:FF:000018">
    <property type="entry name" value="Synaptotagmin-like 5, isoform CRA_a"/>
    <property type="match status" value="1"/>
</dbReference>
<comment type="subunit">
    <text evidence="10">Part of a ternary complex containing STX1A and RAB27A. Can bind both dominant negative and dominant active mutants of RAB27A. Binds STXBP1, RAB3A, RAB8A and RAB27B. Interacts with MYO5A.</text>
</comment>
<dbReference type="FunFam" id="2.60.40.150:FF:000121">
    <property type="entry name" value="Synaptotagmin-like 4, isoform CRA_a"/>
    <property type="match status" value="1"/>
</dbReference>
<keyword evidence="2" id="KW-0597">Phosphoprotein</keyword>
<dbReference type="FunFam" id="2.60.40.150:FF:000006">
    <property type="entry name" value="Synaptotagmin-like 5, isoform CRA_a"/>
    <property type="match status" value="1"/>
</dbReference>
<comment type="function">
    <text evidence="9">Modulates exocytosis of dense-core granules and secretion of hormones in the pancreas and the pituitary. Interacts with vesicles containing negatively charged phospholipids in a Ca(2+)-independent manner.</text>
</comment>
<dbReference type="SMART" id="SM00239">
    <property type="entry name" value="C2"/>
    <property type="match status" value="2"/>
</dbReference>